<accession>A0A5J5VM68</accession>
<name>A0A5J5VM68_GOSBA</name>
<dbReference type="AlphaFoldDB" id="A0A5J5VM68"/>
<evidence type="ECO:0000256" key="1">
    <source>
        <dbReference type="ARBA" id="ARBA00005474"/>
    </source>
</evidence>
<gene>
    <name evidence="3" type="ORF">ES319_A05G113500v1</name>
</gene>
<dbReference type="Proteomes" id="UP000327439">
    <property type="component" value="Chromosome A05"/>
</dbReference>
<feature type="domain" description="LOB" evidence="2">
    <location>
        <begin position="5"/>
        <end position="106"/>
    </location>
</feature>
<keyword evidence="4" id="KW-1185">Reference proteome</keyword>
<dbReference type="PANTHER" id="PTHR31301">
    <property type="entry name" value="LOB DOMAIN-CONTAINING PROTEIN 4-RELATED"/>
    <property type="match status" value="1"/>
</dbReference>
<dbReference type="PANTHER" id="PTHR31301:SF84">
    <property type="entry name" value="LOB DOMAIN-CONTAINING PROTEIN 12-LIKE"/>
    <property type="match status" value="1"/>
</dbReference>
<protein>
    <recommendedName>
        <fullName evidence="2">LOB domain-containing protein</fullName>
    </recommendedName>
</protein>
<comment type="similarity">
    <text evidence="1">Belongs to the LOB domain-containing protein family.</text>
</comment>
<dbReference type="OrthoDB" id="2020166at2759"/>
<evidence type="ECO:0000259" key="2">
    <source>
        <dbReference type="PROSITE" id="PS50891"/>
    </source>
</evidence>
<dbReference type="EMBL" id="CM018206">
    <property type="protein sequence ID" value="KAB2081158.1"/>
    <property type="molecule type" value="Genomic_DNA"/>
</dbReference>
<evidence type="ECO:0000313" key="4">
    <source>
        <dbReference type="Proteomes" id="UP000327439"/>
    </source>
</evidence>
<reference evidence="4" key="1">
    <citation type="journal article" date="2020" name="Nat. Genet.">
        <title>Genomic diversifications of five Gossypium allopolyploid species and their impact on cotton improvement.</title>
        <authorList>
            <person name="Chen Z.J."/>
            <person name="Sreedasyam A."/>
            <person name="Ando A."/>
            <person name="Song Q."/>
            <person name="De Santiago L.M."/>
            <person name="Hulse-Kemp A.M."/>
            <person name="Ding M."/>
            <person name="Ye W."/>
            <person name="Kirkbride R.C."/>
            <person name="Jenkins J."/>
            <person name="Plott C."/>
            <person name="Lovell J."/>
            <person name="Lin Y.M."/>
            <person name="Vaughn R."/>
            <person name="Liu B."/>
            <person name="Simpson S."/>
            <person name="Scheffler B.E."/>
            <person name="Wen L."/>
            <person name="Saski C.A."/>
            <person name="Grover C.E."/>
            <person name="Hu G."/>
            <person name="Conover J.L."/>
            <person name="Carlson J.W."/>
            <person name="Shu S."/>
            <person name="Boston L.B."/>
            <person name="Williams M."/>
            <person name="Peterson D.G."/>
            <person name="McGee K."/>
            <person name="Jones D.C."/>
            <person name="Wendel J.F."/>
            <person name="Stelly D.M."/>
            <person name="Grimwood J."/>
            <person name="Schmutz J."/>
        </authorList>
    </citation>
    <scope>NUCLEOTIDE SEQUENCE [LARGE SCALE GENOMIC DNA]</scope>
    <source>
        <strain evidence="4">cv. 3-79</strain>
    </source>
</reference>
<sequence>MRSCSPCAACKLLRRRCAEDCIFAPYFPSQDPHRFAIVHKVFGASNVSKALQELPEDQRGDAASSMVYEANARVRDPVYGCVGAISYLQNQVSQLQIQLTVAQTELLRIKMHQDSPSPPYLAPTNNFNNIDSQPEYLNFPPSTNVIQDPSLKTESIWT</sequence>
<organism evidence="3 4">
    <name type="scientific">Gossypium barbadense</name>
    <name type="common">Sea Island cotton</name>
    <name type="synonym">Hibiscus barbadensis</name>
    <dbReference type="NCBI Taxonomy" id="3634"/>
    <lineage>
        <taxon>Eukaryota</taxon>
        <taxon>Viridiplantae</taxon>
        <taxon>Streptophyta</taxon>
        <taxon>Embryophyta</taxon>
        <taxon>Tracheophyta</taxon>
        <taxon>Spermatophyta</taxon>
        <taxon>Magnoliopsida</taxon>
        <taxon>eudicotyledons</taxon>
        <taxon>Gunneridae</taxon>
        <taxon>Pentapetalae</taxon>
        <taxon>rosids</taxon>
        <taxon>malvids</taxon>
        <taxon>Malvales</taxon>
        <taxon>Malvaceae</taxon>
        <taxon>Malvoideae</taxon>
        <taxon>Gossypium</taxon>
    </lineage>
</organism>
<evidence type="ECO:0000313" key="3">
    <source>
        <dbReference type="EMBL" id="KAB2081158.1"/>
    </source>
</evidence>
<dbReference type="PROSITE" id="PS50891">
    <property type="entry name" value="LOB"/>
    <property type="match status" value="1"/>
</dbReference>
<dbReference type="InterPro" id="IPR004883">
    <property type="entry name" value="LOB"/>
</dbReference>
<proteinExistence type="inferred from homology"/>
<dbReference type="Pfam" id="PF03195">
    <property type="entry name" value="LOB"/>
    <property type="match status" value="1"/>
</dbReference>